<evidence type="ECO:0000256" key="1">
    <source>
        <dbReference type="ARBA" id="ARBA00002503"/>
    </source>
</evidence>
<comment type="caution">
    <text evidence="9">The sequence shown here is derived from an EMBL/GenBank/DDBJ whole genome shotgun (WGS) entry which is preliminary data.</text>
</comment>
<evidence type="ECO:0000256" key="4">
    <source>
        <dbReference type="ARBA" id="ARBA00011340"/>
    </source>
</evidence>
<keyword evidence="5" id="KW-0962">Peroxisome biogenesis</keyword>
<protein>
    <submittedName>
        <fullName evidence="9">Uncharacterized protein</fullName>
    </submittedName>
</protein>
<comment type="similarity">
    <text evidence="3">Belongs to the peroxin-11 family.</text>
</comment>
<evidence type="ECO:0000313" key="9">
    <source>
        <dbReference type="EMBL" id="MED6135344.1"/>
    </source>
</evidence>
<dbReference type="Proteomes" id="UP001341840">
    <property type="component" value="Unassembled WGS sequence"/>
</dbReference>
<dbReference type="InterPro" id="IPR008733">
    <property type="entry name" value="PEX11"/>
</dbReference>
<evidence type="ECO:0000256" key="5">
    <source>
        <dbReference type="ARBA" id="ARBA00022593"/>
    </source>
</evidence>
<dbReference type="PANTHER" id="PTHR12652:SF17">
    <property type="entry name" value="PEROXISOMAL MEMBRANE PROTEIN 11B"/>
    <property type="match status" value="1"/>
</dbReference>
<comment type="subunit">
    <text evidence="4">Homooligomer. Interacts with ARC5 and FIS1B on peroxisomes.</text>
</comment>
<evidence type="ECO:0000256" key="7">
    <source>
        <dbReference type="ARBA" id="ARBA00023140"/>
    </source>
</evidence>
<evidence type="ECO:0000256" key="8">
    <source>
        <dbReference type="SAM" id="Coils"/>
    </source>
</evidence>
<evidence type="ECO:0000256" key="6">
    <source>
        <dbReference type="ARBA" id="ARBA00023136"/>
    </source>
</evidence>
<evidence type="ECO:0000256" key="3">
    <source>
        <dbReference type="ARBA" id="ARBA00008194"/>
    </source>
</evidence>
<evidence type="ECO:0000256" key="2">
    <source>
        <dbReference type="ARBA" id="ARBA00004585"/>
    </source>
</evidence>
<dbReference type="Pfam" id="PF05648">
    <property type="entry name" value="PEX11"/>
    <property type="match status" value="1"/>
</dbReference>
<name>A0ABU6SGS7_9FABA</name>
<reference evidence="9 10" key="1">
    <citation type="journal article" date="2023" name="Plants (Basel)">
        <title>Bridging the Gap: Combining Genomics and Transcriptomics Approaches to Understand Stylosanthes scabra, an Orphan Legume from the Brazilian Caatinga.</title>
        <authorList>
            <person name="Ferreira-Neto J.R.C."/>
            <person name="da Silva M.D."/>
            <person name="Binneck E."/>
            <person name="de Melo N.F."/>
            <person name="da Silva R.H."/>
            <person name="de Melo A.L.T.M."/>
            <person name="Pandolfi V."/>
            <person name="Bustamante F.O."/>
            <person name="Brasileiro-Vidal A.C."/>
            <person name="Benko-Iseppon A.M."/>
        </authorList>
    </citation>
    <scope>NUCLEOTIDE SEQUENCE [LARGE SCALE GENOMIC DNA]</scope>
    <source>
        <tissue evidence="9">Leaves</tissue>
    </source>
</reference>
<comment type="subcellular location">
    <subcellularLocation>
        <location evidence="2">Peroxisome membrane</location>
        <topology evidence="2">Multi-pass membrane protein</topology>
    </subcellularLocation>
</comment>
<dbReference type="PANTHER" id="PTHR12652">
    <property type="entry name" value="PEROXISOMAL BIOGENESIS FACTOR 11"/>
    <property type="match status" value="1"/>
</dbReference>
<keyword evidence="10" id="KW-1185">Reference proteome</keyword>
<accession>A0ABU6SGS7</accession>
<gene>
    <name evidence="9" type="ORF">PIB30_045605</name>
</gene>
<keyword evidence="7" id="KW-0576">Peroxisome</keyword>
<comment type="function">
    <text evidence="1">Involved in peroxisomal proliferation. Promotes peroxisomal duplication, aggregation or elongation without fission.</text>
</comment>
<proteinExistence type="inferred from homology"/>
<feature type="coiled-coil region" evidence="8">
    <location>
        <begin position="32"/>
        <end position="66"/>
    </location>
</feature>
<sequence length="118" mass="14100">MVMMHNGRRWKKGYVFFIIRDFILMRHDLKKEMKLKRRIRSSNDEKESKEEEVEELKKRIQKIKGDRVMRLMAVATDVADLFIAVVEIEPNPFYNHTITLGISGLVSTWAGWYRNWPS</sequence>
<evidence type="ECO:0000313" key="10">
    <source>
        <dbReference type="Proteomes" id="UP001341840"/>
    </source>
</evidence>
<keyword evidence="6" id="KW-0472">Membrane</keyword>
<dbReference type="EMBL" id="JASCZI010060694">
    <property type="protein sequence ID" value="MED6135344.1"/>
    <property type="molecule type" value="Genomic_DNA"/>
</dbReference>
<organism evidence="9 10">
    <name type="scientific">Stylosanthes scabra</name>
    <dbReference type="NCBI Taxonomy" id="79078"/>
    <lineage>
        <taxon>Eukaryota</taxon>
        <taxon>Viridiplantae</taxon>
        <taxon>Streptophyta</taxon>
        <taxon>Embryophyta</taxon>
        <taxon>Tracheophyta</taxon>
        <taxon>Spermatophyta</taxon>
        <taxon>Magnoliopsida</taxon>
        <taxon>eudicotyledons</taxon>
        <taxon>Gunneridae</taxon>
        <taxon>Pentapetalae</taxon>
        <taxon>rosids</taxon>
        <taxon>fabids</taxon>
        <taxon>Fabales</taxon>
        <taxon>Fabaceae</taxon>
        <taxon>Papilionoideae</taxon>
        <taxon>50 kb inversion clade</taxon>
        <taxon>dalbergioids sensu lato</taxon>
        <taxon>Dalbergieae</taxon>
        <taxon>Pterocarpus clade</taxon>
        <taxon>Stylosanthes</taxon>
    </lineage>
</organism>
<keyword evidence="8" id="KW-0175">Coiled coil</keyword>